<keyword evidence="3" id="KW-1185">Reference proteome</keyword>
<protein>
    <submittedName>
        <fullName evidence="2">DUF1304 domain-containing protein</fullName>
    </submittedName>
</protein>
<comment type="caution">
    <text evidence="2">The sequence shown here is derived from an EMBL/GenBank/DDBJ whole genome shotgun (WGS) entry which is preliminary data.</text>
</comment>
<dbReference type="EMBL" id="JBHMEY010000009">
    <property type="protein sequence ID" value="MFB9095639.1"/>
    <property type="molecule type" value="Genomic_DNA"/>
</dbReference>
<evidence type="ECO:0000313" key="3">
    <source>
        <dbReference type="Proteomes" id="UP001589607"/>
    </source>
</evidence>
<dbReference type="InterPro" id="IPR009732">
    <property type="entry name" value="DUF1304"/>
</dbReference>
<name>A0ABV5GJU7_9FLAO</name>
<sequence>MNILSQIIIVFVAILHLYFLWLEMFAWTTKAPKVFKNFPKELFPKTKTLAANQGLYNGFLAAGLLWSLTIRNPVWSHKIAIFFLSCVLIAGLYGALTASKKIFLVQGLPALIGLLLILSSF</sequence>
<evidence type="ECO:0000313" key="2">
    <source>
        <dbReference type="EMBL" id="MFB9095639.1"/>
    </source>
</evidence>
<accession>A0ABV5GJU7</accession>
<feature type="transmembrane region" description="Helical" evidence="1">
    <location>
        <begin position="75"/>
        <end position="95"/>
    </location>
</feature>
<reference evidence="2 3" key="1">
    <citation type="submission" date="2024-09" db="EMBL/GenBank/DDBJ databases">
        <authorList>
            <person name="Sun Q."/>
            <person name="Mori K."/>
        </authorList>
    </citation>
    <scope>NUCLEOTIDE SEQUENCE [LARGE SCALE GENOMIC DNA]</scope>
    <source>
        <strain evidence="2 3">CECT 7955</strain>
    </source>
</reference>
<feature type="transmembrane region" description="Helical" evidence="1">
    <location>
        <begin position="102"/>
        <end position="120"/>
    </location>
</feature>
<feature type="transmembrane region" description="Helical" evidence="1">
    <location>
        <begin position="6"/>
        <end position="28"/>
    </location>
</feature>
<dbReference type="Pfam" id="PF06993">
    <property type="entry name" value="DUF1304"/>
    <property type="match status" value="1"/>
</dbReference>
<feature type="transmembrane region" description="Helical" evidence="1">
    <location>
        <begin position="49"/>
        <end position="69"/>
    </location>
</feature>
<dbReference type="PANTHER" id="PTHR38446">
    <property type="entry name" value="BLL0914 PROTEIN"/>
    <property type="match status" value="1"/>
</dbReference>
<keyword evidence="1" id="KW-0472">Membrane</keyword>
<proteinExistence type="predicted"/>
<dbReference type="PANTHER" id="PTHR38446:SF1">
    <property type="entry name" value="BLL0914 PROTEIN"/>
    <property type="match status" value="1"/>
</dbReference>
<keyword evidence="1" id="KW-1133">Transmembrane helix</keyword>
<dbReference type="Proteomes" id="UP001589607">
    <property type="component" value="Unassembled WGS sequence"/>
</dbReference>
<organism evidence="2 3">
    <name type="scientific">Flavobacterium jumunjinense</name>
    <dbReference type="NCBI Taxonomy" id="998845"/>
    <lineage>
        <taxon>Bacteria</taxon>
        <taxon>Pseudomonadati</taxon>
        <taxon>Bacteroidota</taxon>
        <taxon>Flavobacteriia</taxon>
        <taxon>Flavobacteriales</taxon>
        <taxon>Flavobacteriaceae</taxon>
        <taxon>Flavobacterium</taxon>
    </lineage>
</organism>
<gene>
    <name evidence="2" type="ORF">ACFFVF_03875</name>
</gene>
<dbReference type="RefSeq" id="WP_236458868.1">
    <property type="nucleotide sequence ID" value="NZ_CBCSGE010000004.1"/>
</dbReference>
<evidence type="ECO:0000256" key="1">
    <source>
        <dbReference type="SAM" id="Phobius"/>
    </source>
</evidence>
<keyword evidence="1" id="KW-0812">Transmembrane</keyword>